<sequence length="55" mass="6125">MALNLLAEESEWGEVEPYKFIPVRSQLEVEGVEGPLNLYSTEAMSAAKKFPVQPT</sequence>
<reference evidence="1 2" key="1">
    <citation type="submission" date="2021-03" db="EMBL/GenBank/DDBJ databases">
        <title>Aliifodinibius sp. nov., a new bacterium isolated from saline soil.</title>
        <authorList>
            <person name="Galisteo C."/>
            <person name="De La Haba R."/>
            <person name="Sanchez-Porro C."/>
            <person name="Ventosa A."/>
        </authorList>
    </citation>
    <scope>NUCLEOTIDE SEQUENCE [LARGE SCALE GENOMIC DNA]</scope>
    <source>
        <strain evidence="1 2">1BSP15-2V2</strain>
    </source>
</reference>
<proteinExistence type="predicted"/>
<evidence type="ECO:0000313" key="2">
    <source>
        <dbReference type="Proteomes" id="UP001207918"/>
    </source>
</evidence>
<accession>A0ABT3PQU3</accession>
<organism evidence="1 2">
    <name type="scientific">Fodinibius salsisoli</name>
    <dbReference type="NCBI Taxonomy" id="2820877"/>
    <lineage>
        <taxon>Bacteria</taxon>
        <taxon>Pseudomonadati</taxon>
        <taxon>Balneolota</taxon>
        <taxon>Balneolia</taxon>
        <taxon>Balneolales</taxon>
        <taxon>Balneolaceae</taxon>
        <taxon>Fodinibius</taxon>
    </lineage>
</organism>
<dbReference type="Proteomes" id="UP001207918">
    <property type="component" value="Unassembled WGS sequence"/>
</dbReference>
<name>A0ABT3PQU3_9BACT</name>
<evidence type="ECO:0000313" key="1">
    <source>
        <dbReference type="EMBL" id="MCW9708211.1"/>
    </source>
</evidence>
<dbReference type="EMBL" id="JAGGJA010000011">
    <property type="protein sequence ID" value="MCW9708211.1"/>
    <property type="molecule type" value="Genomic_DNA"/>
</dbReference>
<protein>
    <submittedName>
        <fullName evidence="1">Uncharacterized protein</fullName>
    </submittedName>
</protein>
<gene>
    <name evidence="1" type="ORF">J6I44_15200</name>
</gene>
<keyword evidence="2" id="KW-1185">Reference proteome</keyword>
<dbReference type="RefSeq" id="WP_265766997.1">
    <property type="nucleotide sequence ID" value="NZ_JAGGJA010000011.1"/>
</dbReference>
<comment type="caution">
    <text evidence="1">The sequence shown here is derived from an EMBL/GenBank/DDBJ whole genome shotgun (WGS) entry which is preliminary data.</text>
</comment>